<dbReference type="InterPro" id="IPR011009">
    <property type="entry name" value="Kinase-like_dom_sf"/>
</dbReference>
<dbReference type="InterPro" id="IPR000719">
    <property type="entry name" value="Prot_kinase_dom"/>
</dbReference>
<evidence type="ECO:0000313" key="12">
    <source>
        <dbReference type="Proteomes" id="UP001172102"/>
    </source>
</evidence>
<keyword evidence="6" id="KW-0067">ATP-binding</keyword>
<sequence>MSFHSENSHSSQALVPISEYLEAQDHENFVWDRAGEETDDAWVQPVLEAGLDPRKHKVLHHANKEYPNQPQPFQYEDHLGESGSTIVYRVKAPKGYTYHRPMALKVIVCKESLRPPGPNSNARRLALQEVRNMSAIRHPHIVVYVASFEDYCIRTRELEVSRPRLNRPREVVHRNDQIIKKHILGIAMYPPAPCNLQMFMQQCIPHPTHDNDWWKVPYMHTYFGCLAQAVAYLHKSNVRIRHKDIKPENVVIDHFGLPVLTDFGLSKHFETGHHSDGPTAKTLKYADPEAMHETTRDERSDIFSLGCVYLEMATVLLGRLPRFAEDQLGRGHPNEDFKYSESLQGLDQYLSELAHIADEETAKTAPDEKLRLGSLKAIVSVLPTIGQMMHGDFAKRPYAQDLYPLFRHLYDVPGCPGPCQTCEEERMTGRFTPKSGSQRSSSQRSSSQRSGSPTMIRSPTLSSLAAANRRNSLLVVAEVGQAAEGGD</sequence>
<keyword evidence="12" id="KW-1185">Reference proteome</keyword>
<evidence type="ECO:0000313" key="11">
    <source>
        <dbReference type="EMBL" id="KAK0708253.1"/>
    </source>
</evidence>
<dbReference type="Gene3D" id="3.30.200.20">
    <property type="entry name" value="Phosphorylase Kinase, domain 1"/>
    <property type="match status" value="1"/>
</dbReference>
<comment type="catalytic activity">
    <reaction evidence="7">
        <text>L-threonyl-[protein] + ATP = O-phospho-L-threonyl-[protein] + ADP + H(+)</text>
        <dbReference type="Rhea" id="RHEA:46608"/>
        <dbReference type="Rhea" id="RHEA-COMP:11060"/>
        <dbReference type="Rhea" id="RHEA-COMP:11605"/>
        <dbReference type="ChEBI" id="CHEBI:15378"/>
        <dbReference type="ChEBI" id="CHEBI:30013"/>
        <dbReference type="ChEBI" id="CHEBI:30616"/>
        <dbReference type="ChEBI" id="CHEBI:61977"/>
        <dbReference type="ChEBI" id="CHEBI:456216"/>
        <dbReference type="EC" id="2.7.11.1"/>
    </reaction>
</comment>
<proteinExistence type="predicted"/>
<dbReference type="CDD" id="cd00180">
    <property type="entry name" value="PKc"/>
    <property type="match status" value="1"/>
</dbReference>
<feature type="region of interest" description="Disordered" evidence="9">
    <location>
        <begin position="430"/>
        <end position="463"/>
    </location>
</feature>
<feature type="compositionally biased region" description="Polar residues" evidence="9">
    <location>
        <begin position="453"/>
        <end position="463"/>
    </location>
</feature>
<dbReference type="Proteomes" id="UP001172102">
    <property type="component" value="Unassembled WGS sequence"/>
</dbReference>
<dbReference type="PANTHER" id="PTHR43671">
    <property type="entry name" value="SERINE/THREONINE-PROTEIN KINASE NEK"/>
    <property type="match status" value="1"/>
</dbReference>
<dbReference type="Gene3D" id="1.10.510.10">
    <property type="entry name" value="Transferase(Phosphotransferase) domain 1"/>
    <property type="match status" value="1"/>
</dbReference>
<dbReference type="EC" id="2.7.11.1" evidence="1"/>
<evidence type="ECO:0000256" key="9">
    <source>
        <dbReference type="SAM" id="MobiDB-lite"/>
    </source>
</evidence>
<keyword evidence="3" id="KW-0808">Transferase</keyword>
<evidence type="ECO:0000256" key="3">
    <source>
        <dbReference type="ARBA" id="ARBA00022679"/>
    </source>
</evidence>
<gene>
    <name evidence="11" type="ORF">B0H67DRAFT_495737</name>
</gene>
<feature type="domain" description="Protein kinase" evidence="10">
    <location>
        <begin position="73"/>
        <end position="406"/>
    </location>
</feature>
<reference evidence="11" key="1">
    <citation type="submission" date="2023-06" db="EMBL/GenBank/DDBJ databases">
        <title>Genome-scale phylogeny and comparative genomics of the fungal order Sordariales.</title>
        <authorList>
            <consortium name="Lawrence Berkeley National Laboratory"/>
            <person name="Hensen N."/>
            <person name="Bonometti L."/>
            <person name="Westerberg I."/>
            <person name="Brannstrom I.O."/>
            <person name="Guillou S."/>
            <person name="Cros-Aarteil S."/>
            <person name="Calhoun S."/>
            <person name="Haridas S."/>
            <person name="Kuo A."/>
            <person name="Mondo S."/>
            <person name="Pangilinan J."/>
            <person name="Riley R."/>
            <person name="Labutti K."/>
            <person name="Andreopoulos B."/>
            <person name="Lipzen A."/>
            <person name="Chen C."/>
            <person name="Yanf M."/>
            <person name="Daum C."/>
            <person name="Ng V."/>
            <person name="Clum A."/>
            <person name="Steindorff A."/>
            <person name="Ohm R."/>
            <person name="Martin F."/>
            <person name="Silar P."/>
            <person name="Natvig D."/>
            <person name="Lalanne C."/>
            <person name="Gautier V."/>
            <person name="Ament-Velasquez S.L."/>
            <person name="Kruys A."/>
            <person name="Hutchinson M.I."/>
            <person name="Powell A.J."/>
            <person name="Barry K."/>
            <person name="Miller A.N."/>
            <person name="Grigoriev I.V."/>
            <person name="Debuchy R."/>
            <person name="Gladieux P."/>
            <person name="Thoren M.H."/>
            <person name="Johannesson H."/>
        </authorList>
    </citation>
    <scope>NUCLEOTIDE SEQUENCE</scope>
    <source>
        <strain evidence="11">SMH4607-1</strain>
    </source>
</reference>
<dbReference type="InterPro" id="IPR008271">
    <property type="entry name" value="Ser/Thr_kinase_AS"/>
</dbReference>
<dbReference type="PANTHER" id="PTHR43671:SF98">
    <property type="entry name" value="SERINE_THREONINE-PROTEIN KINASE NEK11"/>
    <property type="match status" value="1"/>
</dbReference>
<evidence type="ECO:0000256" key="5">
    <source>
        <dbReference type="ARBA" id="ARBA00022777"/>
    </source>
</evidence>
<organism evidence="11 12">
    <name type="scientific">Lasiosphaeris hirsuta</name>
    <dbReference type="NCBI Taxonomy" id="260670"/>
    <lineage>
        <taxon>Eukaryota</taxon>
        <taxon>Fungi</taxon>
        <taxon>Dikarya</taxon>
        <taxon>Ascomycota</taxon>
        <taxon>Pezizomycotina</taxon>
        <taxon>Sordariomycetes</taxon>
        <taxon>Sordariomycetidae</taxon>
        <taxon>Sordariales</taxon>
        <taxon>Lasiosphaeriaceae</taxon>
        <taxon>Lasiosphaeris</taxon>
    </lineage>
</organism>
<accession>A0AA40A2Y6</accession>
<dbReference type="PROSITE" id="PS50011">
    <property type="entry name" value="PROTEIN_KINASE_DOM"/>
    <property type="match status" value="1"/>
</dbReference>
<dbReference type="GO" id="GO:0005524">
    <property type="term" value="F:ATP binding"/>
    <property type="evidence" value="ECO:0007669"/>
    <property type="project" value="UniProtKB-KW"/>
</dbReference>
<evidence type="ECO:0000256" key="1">
    <source>
        <dbReference type="ARBA" id="ARBA00012513"/>
    </source>
</evidence>
<evidence type="ECO:0000256" key="8">
    <source>
        <dbReference type="ARBA" id="ARBA00048679"/>
    </source>
</evidence>
<dbReference type="GO" id="GO:0004674">
    <property type="term" value="F:protein serine/threonine kinase activity"/>
    <property type="evidence" value="ECO:0007669"/>
    <property type="project" value="UniProtKB-KW"/>
</dbReference>
<evidence type="ECO:0000256" key="6">
    <source>
        <dbReference type="ARBA" id="ARBA00022840"/>
    </source>
</evidence>
<keyword evidence="5 11" id="KW-0418">Kinase</keyword>
<comment type="catalytic activity">
    <reaction evidence="8">
        <text>L-seryl-[protein] + ATP = O-phospho-L-seryl-[protein] + ADP + H(+)</text>
        <dbReference type="Rhea" id="RHEA:17989"/>
        <dbReference type="Rhea" id="RHEA-COMP:9863"/>
        <dbReference type="Rhea" id="RHEA-COMP:11604"/>
        <dbReference type="ChEBI" id="CHEBI:15378"/>
        <dbReference type="ChEBI" id="CHEBI:29999"/>
        <dbReference type="ChEBI" id="CHEBI:30616"/>
        <dbReference type="ChEBI" id="CHEBI:83421"/>
        <dbReference type="ChEBI" id="CHEBI:456216"/>
        <dbReference type="EC" id="2.7.11.1"/>
    </reaction>
</comment>
<feature type="compositionally biased region" description="Low complexity" evidence="9">
    <location>
        <begin position="435"/>
        <end position="452"/>
    </location>
</feature>
<evidence type="ECO:0000256" key="7">
    <source>
        <dbReference type="ARBA" id="ARBA00047899"/>
    </source>
</evidence>
<evidence type="ECO:0000256" key="4">
    <source>
        <dbReference type="ARBA" id="ARBA00022741"/>
    </source>
</evidence>
<dbReference type="SMART" id="SM00220">
    <property type="entry name" value="S_TKc"/>
    <property type="match status" value="1"/>
</dbReference>
<keyword evidence="2" id="KW-0723">Serine/threonine-protein kinase</keyword>
<dbReference type="SUPFAM" id="SSF56112">
    <property type="entry name" value="Protein kinase-like (PK-like)"/>
    <property type="match status" value="1"/>
</dbReference>
<keyword evidence="4" id="KW-0547">Nucleotide-binding</keyword>
<evidence type="ECO:0000259" key="10">
    <source>
        <dbReference type="PROSITE" id="PS50011"/>
    </source>
</evidence>
<dbReference type="PROSITE" id="PS00108">
    <property type="entry name" value="PROTEIN_KINASE_ST"/>
    <property type="match status" value="1"/>
</dbReference>
<comment type="caution">
    <text evidence="11">The sequence shown here is derived from an EMBL/GenBank/DDBJ whole genome shotgun (WGS) entry which is preliminary data.</text>
</comment>
<evidence type="ECO:0000256" key="2">
    <source>
        <dbReference type="ARBA" id="ARBA00022527"/>
    </source>
</evidence>
<protein>
    <recommendedName>
        <fullName evidence="1">non-specific serine/threonine protein kinase</fullName>
        <ecNumber evidence="1">2.7.11.1</ecNumber>
    </recommendedName>
</protein>
<dbReference type="Pfam" id="PF00069">
    <property type="entry name" value="Pkinase"/>
    <property type="match status" value="1"/>
</dbReference>
<dbReference type="InterPro" id="IPR050660">
    <property type="entry name" value="NEK_Ser/Thr_kinase"/>
</dbReference>
<dbReference type="AlphaFoldDB" id="A0AA40A2Y6"/>
<dbReference type="EMBL" id="JAUKUA010000006">
    <property type="protein sequence ID" value="KAK0708253.1"/>
    <property type="molecule type" value="Genomic_DNA"/>
</dbReference>
<name>A0AA40A2Y6_9PEZI</name>